<comment type="caution">
    <text evidence="2">The sequence shown here is derived from an EMBL/GenBank/DDBJ whole genome shotgun (WGS) entry which is preliminary data.</text>
</comment>
<dbReference type="InterPro" id="IPR006626">
    <property type="entry name" value="PbH1"/>
</dbReference>
<dbReference type="EMBL" id="JADWDC010000043">
    <property type="protein sequence ID" value="MCC0178426.1"/>
    <property type="molecule type" value="Genomic_DNA"/>
</dbReference>
<dbReference type="InterPro" id="IPR043708">
    <property type="entry name" value="DUF5648"/>
</dbReference>
<gene>
    <name evidence="2" type="ORF">I4641_15725</name>
</gene>
<evidence type="ECO:0000313" key="3">
    <source>
        <dbReference type="Proteomes" id="UP000729733"/>
    </source>
</evidence>
<feature type="domain" description="DUF5648" evidence="1">
    <location>
        <begin position="599"/>
        <end position="739"/>
    </location>
</feature>
<dbReference type="NCBIfam" id="NF041518">
    <property type="entry name" value="choice_anch_Q"/>
    <property type="match status" value="1"/>
</dbReference>
<accession>A0A964BUG4</accession>
<dbReference type="Proteomes" id="UP000729733">
    <property type="component" value="Unassembled WGS sequence"/>
</dbReference>
<sequence length="743" mass="77036">MEEIQILRVNTTVDENDGSADVGTGLSLRDAVIIANSTSGDEIIELEGGTVYQLTIEGEEGASGNEAASVGDLDVIDNIGSLTIRSLEDNATIDANGIDRVFQVGGEGLTLENITVTGGIASSPGEIATSGESNGGGILVDIASSLTLTNSTVTDNQASGDGGGISASGEIVLENSTITNNNADGDGGGISNILNITTITDSNINNNQANGNGGGINAGFLELRESIVSGNTANGNGGGIHRPEGTSYDLTVAGVYDSTIENNSAGGSGGGLSEVGFIENTTVRNNSSSIGGGLFITEAGIILGSTFNNNESTNIGGGIVVGGDNSEDVKVAIANTTISGNSTAGSGGGIVVFGSFFQDSPDNSNENGYSSERITRSGEVIATNVTITNNLADSDNDGIGDGGGVLTNSFTEGTENPTVGDRDRFDVGKISFSNSIVAGNFDTPDNSGTGEINPDLSGAARGNANNLIGNTEGIIINADLVATETESLGQGSDLVNPDPGLGELQDNGGLTQTHSLLSDSIAIDAGNNEGILQERFVDLDDEGTPTSLDFNGDGIIEGGIPYDQRGGEFDRIVNGTVDIGAFELNSNFDDINSPVSNNVYRFFNRDTGVHFYTANETEKDAVLELPNYNFEGSSYKSIDPLTGNPEPMPVYRFLNQDTGVHLYTISEVERDATEELNNFSFEGEAFFAYESEVEGSIPIYRFFNSLTGAHFYTPSTGERDNVEANLPDFQSEGIAYYALPFSE</sequence>
<keyword evidence="3" id="KW-1185">Reference proteome</keyword>
<dbReference type="Pfam" id="PF18885">
    <property type="entry name" value="DUF5648"/>
    <property type="match status" value="1"/>
</dbReference>
<proteinExistence type="predicted"/>
<dbReference type="SMART" id="SM00710">
    <property type="entry name" value="PbH1"/>
    <property type="match status" value="9"/>
</dbReference>
<evidence type="ECO:0000313" key="2">
    <source>
        <dbReference type="EMBL" id="MCC0178426.1"/>
    </source>
</evidence>
<dbReference type="RefSeq" id="WP_229641507.1">
    <property type="nucleotide sequence ID" value="NZ_JADWDC010000043.1"/>
</dbReference>
<protein>
    <recommendedName>
        <fullName evidence="1">DUF5648 domain-containing protein</fullName>
    </recommendedName>
</protein>
<reference evidence="2" key="1">
    <citation type="journal article" date="2021" name="Antonie Van Leeuwenhoek">
        <title>Draft genome and description of Waterburya agarophytonicola gen. nov. sp. nov. (Pleurocapsales, Cyanobacteria): a seaweed symbiont.</title>
        <authorList>
            <person name="Bonthond G."/>
            <person name="Shalygin S."/>
            <person name="Bayer T."/>
            <person name="Weinberger F."/>
        </authorList>
    </citation>
    <scope>NUCLEOTIDE SEQUENCE</scope>
    <source>
        <strain evidence="2">KI4</strain>
    </source>
</reference>
<dbReference type="InterPro" id="IPR059226">
    <property type="entry name" value="Choice_anch_Q_dom"/>
</dbReference>
<name>A0A964BUG4_9CYAN</name>
<dbReference type="AlphaFoldDB" id="A0A964BUG4"/>
<evidence type="ECO:0000259" key="1">
    <source>
        <dbReference type="Pfam" id="PF18885"/>
    </source>
</evidence>
<organism evidence="2 3">
    <name type="scientific">Waterburya agarophytonicola KI4</name>
    <dbReference type="NCBI Taxonomy" id="2874699"/>
    <lineage>
        <taxon>Bacteria</taxon>
        <taxon>Bacillati</taxon>
        <taxon>Cyanobacteriota</taxon>
        <taxon>Cyanophyceae</taxon>
        <taxon>Pleurocapsales</taxon>
        <taxon>Hyellaceae</taxon>
        <taxon>Waterburya</taxon>
        <taxon>Waterburya agarophytonicola</taxon>
    </lineage>
</organism>
<dbReference type="SUPFAM" id="SSF51126">
    <property type="entry name" value="Pectin lyase-like"/>
    <property type="match status" value="1"/>
</dbReference>
<dbReference type="InterPro" id="IPR011050">
    <property type="entry name" value="Pectin_lyase_fold/virulence"/>
</dbReference>